<evidence type="ECO:0000313" key="2">
    <source>
        <dbReference type="EMBL" id="KAB8071725.1"/>
    </source>
</evidence>
<dbReference type="AlphaFoldDB" id="A0A5N5WVA8"/>
<protein>
    <submittedName>
        <fullName evidence="2">Uncharacterized protein</fullName>
    </submittedName>
</protein>
<evidence type="ECO:0000256" key="1">
    <source>
        <dbReference type="SAM" id="MobiDB-lite"/>
    </source>
</evidence>
<dbReference type="OrthoDB" id="4480098at2759"/>
<dbReference type="EMBL" id="ML732265">
    <property type="protein sequence ID" value="KAB8071725.1"/>
    <property type="molecule type" value="Genomic_DNA"/>
</dbReference>
<accession>A0A5N5WVA8</accession>
<feature type="region of interest" description="Disordered" evidence="1">
    <location>
        <begin position="1"/>
        <end position="50"/>
    </location>
</feature>
<feature type="compositionally biased region" description="Basic and acidic residues" evidence="1">
    <location>
        <begin position="21"/>
        <end position="36"/>
    </location>
</feature>
<reference evidence="2 3" key="1">
    <citation type="submission" date="2019-04" db="EMBL/GenBank/DDBJ databases">
        <title>Friends and foes A comparative genomics study of 23 Aspergillus species from section Flavi.</title>
        <authorList>
            <consortium name="DOE Joint Genome Institute"/>
            <person name="Kjaerbolling I."/>
            <person name="Vesth T."/>
            <person name="Frisvad J.C."/>
            <person name="Nybo J.L."/>
            <person name="Theobald S."/>
            <person name="Kildgaard S."/>
            <person name="Isbrandt T."/>
            <person name="Kuo A."/>
            <person name="Sato A."/>
            <person name="Lyhne E.K."/>
            <person name="Kogle M.E."/>
            <person name="Wiebenga A."/>
            <person name="Kun R.S."/>
            <person name="Lubbers R.J."/>
            <person name="Makela M.R."/>
            <person name="Barry K."/>
            <person name="Chovatia M."/>
            <person name="Clum A."/>
            <person name="Daum C."/>
            <person name="Haridas S."/>
            <person name="He G."/>
            <person name="LaButti K."/>
            <person name="Lipzen A."/>
            <person name="Mondo S."/>
            <person name="Riley R."/>
            <person name="Salamov A."/>
            <person name="Simmons B.A."/>
            <person name="Magnuson J.K."/>
            <person name="Henrissat B."/>
            <person name="Mortensen U.H."/>
            <person name="Larsen T.O."/>
            <person name="Devries R.P."/>
            <person name="Grigoriev I.V."/>
            <person name="Machida M."/>
            <person name="Baker S.E."/>
            <person name="Andersen M.R."/>
        </authorList>
    </citation>
    <scope>NUCLEOTIDE SEQUENCE [LARGE SCALE GENOMIC DNA]</scope>
    <source>
        <strain evidence="2 3">CBS 151.66</strain>
    </source>
</reference>
<sequence length="118" mass="13407">MSSLPPEENRYPQGPSYRPYPRRDDRDGRMYDDRSPSRSPGGNTLLPHGSIGVDAFNRAVQFLFPTRQMLTIFSAQKIIRTLPHEALLRIEDPIIPETTRTQDPVTEVETAMISDDGH</sequence>
<name>A0A5N5WVA8_9EURO</name>
<keyword evidence="3" id="KW-1185">Reference proteome</keyword>
<gene>
    <name evidence="2" type="ORF">BDV29DRAFT_13497</name>
</gene>
<evidence type="ECO:0000313" key="3">
    <source>
        <dbReference type="Proteomes" id="UP000326565"/>
    </source>
</evidence>
<dbReference type="Proteomes" id="UP000326565">
    <property type="component" value="Unassembled WGS sequence"/>
</dbReference>
<organism evidence="2 3">
    <name type="scientific">Aspergillus leporis</name>
    <dbReference type="NCBI Taxonomy" id="41062"/>
    <lineage>
        <taxon>Eukaryota</taxon>
        <taxon>Fungi</taxon>
        <taxon>Dikarya</taxon>
        <taxon>Ascomycota</taxon>
        <taxon>Pezizomycotina</taxon>
        <taxon>Eurotiomycetes</taxon>
        <taxon>Eurotiomycetidae</taxon>
        <taxon>Eurotiales</taxon>
        <taxon>Aspergillaceae</taxon>
        <taxon>Aspergillus</taxon>
        <taxon>Aspergillus subgen. Circumdati</taxon>
    </lineage>
</organism>
<proteinExistence type="predicted"/>